<dbReference type="InterPro" id="IPR037056">
    <property type="entry name" value="RNase_H1_N_sf"/>
</dbReference>
<dbReference type="PIRSF" id="PIRSF036852">
    <property type="entry name" value="Ribonuclease_H1_euk"/>
    <property type="match status" value="1"/>
</dbReference>
<comment type="catalytic activity">
    <reaction evidence="1 10">
        <text>Endonucleolytic cleavage to 5'-phosphomonoester.</text>
        <dbReference type="EC" id="3.1.26.4"/>
    </reaction>
</comment>
<dbReference type="InterPro" id="IPR017067">
    <property type="entry name" value="RNase_H1_euk"/>
</dbReference>
<dbReference type="GO" id="GO:0000287">
    <property type="term" value="F:magnesium ion binding"/>
    <property type="evidence" value="ECO:0007669"/>
    <property type="project" value="UniProtKB-UniRule"/>
</dbReference>
<sequence length="258" mass="28226">MPKASSFFYAVRVGRRPGIYRSWDECKAATQGFPGAVFKKFRLEPEAKAFVANKPNALLAARASPAVAASSRTEPYARTVSRKRPHHHKTPSQLPLPTPLAGETADFITVYTDGASSRNGQEGARAGIGVYFGAGDPRNVSEPLSSLSDDGRQTNQRAELMAILRAIEAAENSKKKLLICTDSMYSINCLTVWFRKWERNGWTSSVSRKPVENQDIIKPILDRIRARGGNVCFRHVRGHVGIAGNEAADRLAVAGSLM</sequence>
<dbReference type="GO" id="GO:0003676">
    <property type="term" value="F:nucleic acid binding"/>
    <property type="evidence" value="ECO:0007669"/>
    <property type="project" value="UniProtKB-UniRule"/>
</dbReference>
<dbReference type="Gene3D" id="3.30.420.10">
    <property type="entry name" value="Ribonuclease H-like superfamily/Ribonuclease H"/>
    <property type="match status" value="1"/>
</dbReference>
<dbReference type="Pfam" id="PF01693">
    <property type="entry name" value="Cauli_VI"/>
    <property type="match status" value="1"/>
</dbReference>
<dbReference type="Pfam" id="PF00075">
    <property type="entry name" value="RNase_H"/>
    <property type="match status" value="1"/>
</dbReference>
<name>A0A9W8LXF9_9FUNG</name>
<evidence type="ECO:0000256" key="6">
    <source>
        <dbReference type="ARBA" id="ARBA00022723"/>
    </source>
</evidence>
<evidence type="ECO:0000256" key="2">
    <source>
        <dbReference type="ARBA" id="ARBA00001946"/>
    </source>
</evidence>
<dbReference type="GO" id="GO:0043137">
    <property type="term" value="P:DNA replication, removal of RNA primer"/>
    <property type="evidence" value="ECO:0007669"/>
    <property type="project" value="TreeGrafter"/>
</dbReference>
<dbReference type="Proteomes" id="UP001139887">
    <property type="component" value="Unassembled WGS sequence"/>
</dbReference>
<comment type="cofactor">
    <cofactor evidence="2 10">
        <name>Mg(2+)</name>
        <dbReference type="ChEBI" id="CHEBI:18420"/>
    </cofactor>
</comment>
<evidence type="ECO:0000256" key="9">
    <source>
        <dbReference type="ARBA" id="ARBA00022842"/>
    </source>
</evidence>
<dbReference type="InterPro" id="IPR011320">
    <property type="entry name" value="RNase_H1_N"/>
</dbReference>
<comment type="caution">
    <text evidence="13">The sequence shown here is derived from an EMBL/GenBank/DDBJ whole genome shotgun (WGS) entry which is preliminary data.</text>
</comment>
<evidence type="ECO:0000259" key="12">
    <source>
        <dbReference type="PROSITE" id="PS50879"/>
    </source>
</evidence>
<feature type="compositionally biased region" description="Basic residues" evidence="11">
    <location>
        <begin position="80"/>
        <end position="90"/>
    </location>
</feature>
<dbReference type="PANTHER" id="PTHR10642:SF26">
    <property type="entry name" value="RIBONUCLEASE H1"/>
    <property type="match status" value="1"/>
</dbReference>
<keyword evidence="7 10" id="KW-0255">Endonuclease</keyword>
<evidence type="ECO:0000256" key="3">
    <source>
        <dbReference type="ARBA" id="ARBA00005300"/>
    </source>
</evidence>
<feature type="domain" description="RNase H type-1" evidence="12">
    <location>
        <begin position="104"/>
        <end position="257"/>
    </location>
</feature>
<evidence type="ECO:0000256" key="1">
    <source>
        <dbReference type="ARBA" id="ARBA00000077"/>
    </source>
</evidence>
<feature type="region of interest" description="Disordered" evidence="11">
    <location>
        <begin position="70"/>
        <end position="98"/>
    </location>
</feature>
<keyword evidence="8 10" id="KW-0378">Hydrolase</keyword>
<dbReference type="InterPro" id="IPR009027">
    <property type="entry name" value="Ribosomal_bL9/RNase_H1_N"/>
</dbReference>
<dbReference type="CDD" id="cd09280">
    <property type="entry name" value="RNase_HI_eukaryote_like"/>
    <property type="match status" value="1"/>
</dbReference>
<reference evidence="13" key="1">
    <citation type="submission" date="2022-07" db="EMBL/GenBank/DDBJ databases">
        <title>Phylogenomic reconstructions and comparative analyses of Kickxellomycotina fungi.</title>
        <authorList>
            <person name="Reynolds N.K."/>
            <person name="Stajich J.E."/>
            <person name="Barry K."/>
            <person name="Grigoriev I.V."/>
            <person name="Crous P."/>
            <person name="Smith M.E."/>
        </authorList>
    </citation>
    <scope>NUCLEOTIDE SEQUENCE</scope>
    <source>
        <strain evidence="13">NRRL 1566</strain>
    </source>
</reference>
<dbReference type="FunFam" id="3.40.970.10:FF:000001">
    <property type="entry name" value="Ribonuclease H1"/>
    <property type="match status" value="1"/>
</dbReference>
<dbReference type="Gene3D" id="3.40.970.10">
    <property type="entry name" value="Ribonuclease H1, N-terminal domain"/>
    <property type="match status" value="1"/>
</dbReference>
<organism evidence="13 14">
    <name type="scientific">Coemansia brasiliensis</name>
    <dbReference type="NCBI Taxonomy" id="2650707"/>
    <lineage>
        <taxon>Eukaryota</taxon>
        <taxon>Fungi</taxon>
        <taxon>Fungi incertae sedis</taxon>
        <taxon>Zoopagomycota</taxon>
        <taxon>Kickxellomycotina</taxon>
        <taxon>Kickxellomycetes</taxon>
        <taxon>Kickxellales</taxon>
        <taxon>Kickxellaceae</taxon>
        <taxon>Coemansia</taxon>
    </lineage>
</organism>
<keyword evidence="5 10" id="KW-0540">Nuclease</keyword>
<evidence type="ECO:0000256" key="10">
    <source>
        <dbReference type="PIRNR" id="PIRNR036852"/>
    </source>
</evidence>
<dbReference type="SUPFAM" id="SSF55658">
    <property type="entry name" value="L9 N-domain-like"/>
    <property type="match status" value="1"/>
</dbReference>
<dbReference type="PROSITE" id="PS50879">
    <property type="entry name" value="RNASE_H_1"/>
    <property type="match status" value="1"/>
</dbReference>
<evidence type="ECO:0000256" key="7">
    <source>
        <dbReference type="ARBA" id="ARBA00022759"/>
    </source>
</evidence>
<dbReference type="InterPro" id="IPR036397">
    <property type="entry name" value="RNaseH_sf"/>
</dbReference>
<dbReference type="EC" id="3.1.26.4" evidence="4 10"/>
<evidence type="ECO:0000313" key="13">
    <source>
        <dbReference type="EMBL" id="KAJ2848624.1"/>
    </source>
</evidence>
<proteinExistence type="inferred from homology"/>
<dbReference type="EMBL" id="JANBUW010000148">
    <property type="protein sequence ID" value="KAJ2848624.1"/>
    <property type="molecule type" value="Genomic_DNA"/>
</dbReference>
<accession>A0A9W8LXF9</accession>
<evidence type="ECO:0000256" key="4">
    <source>
        <dbReference type="ARBA" id="ARBA00012180"/>
    </source>
</evidence>
<comment type="similarity">
    <text evidence="3 10">Belongs to the RNase H family.</text>
</comment>
<evidence type="ECO:0000256" key="8">
    <source>
        <dbReference type="ARBA" id="ARBA00022801"/>
    </source>
</evidence>
<keyword evidence="6 10" id="KW-0479">Metal-binding</keyword>
<evidence type="ECO:0000256" key="5">
    <source>
        <dbReference type="ARBA" id="ARBA00022722"/>
    </source>
</evidence>
<dbReference type="FunFam" id="3.30.420.10:FF:000115">
    <property type="entry name" value="Ribonuclease H"/>
    <property type="match status" value="1"/>
</dbReference>
<evidence type="ECO:0000256" key="11">
    <source>
        <dbReference type="SAM" id="MobiDB-lite"/>
    </source>
</evidence>
<dbReference type="SUPFAM" id="SSF53098">
    <property type="entry name" value="Ribonuclease H-like"/>
    <property type="match status" value="1"/>
</dbReference>
<dbReference type="InterPro" id="IPR002156">
    <property type="entry name" value="RNaseH_domain"/>
</dbReference>
<dbReference type="PANTHER" id="PTHR10642">
    <property type="entry name" value="RIBONUCLEASE H1"/>
    <property type="match status" value="1"/>
</dbReference>
<dbReference type="InterPro" id="IPR050092">
    <property type="entry name" value="RNase_H"/>
</dbReference>
<dbReference type="OrthoDB" id="407198at2759"/>
<keyword evidence="14" id="KW-1185">Reference proteome</keyword>
<dbReference type="AlphaFoldDB" id="A0A9W8LXF9"/>
<keyword evidence="9 10" id="KW-0460">Magnesium</keyword>
<protein>
    <recommendedName>
        <fullName evidence="4 10">Ribonuclease H</fullName>
        <shortName evidence="10">RNase H</shortName>
        <ecNumber evidence="4 10">3.1.26.4</ecNumber>
    </recommendedName>
</protein>
<comment type="function">
    <text evidence="10">Endonuclease that specifically degrades the RNA of RNA-DNA hybrids.</text>
</comment>
<dbReference type="GO" id="GO:0004523">
    <property type="term" value="F:RNA-DNA hybrid ribonuclease activity"/>
    <property type="evidence" value="ECO:0007669"/>
    <property type="project" value="UniProtKB-UniRule"/>
</dbReference>
<gene>
    <name evidence="13" type="ORF">IWW36_003189</name>
</gene>
<dbReference type="InterPro" id="IPR012337">
    <property type="entry name" value="RNaseH-like_sf"/>
</dbReference>
<evidence type="ECO:0000313" key="14">
    <source>
        <dbReference type="Proteomes" id="UP001139887"/>
    </source>
</evidence>